<dbReference type="InterPro" id="IPR011701">
    <property type="entry name" value="MFS"/>
</dbReference>
<dbReference type="Pfam" id="PF07690">
    <property type="entry name" value="MFS_1"/>
    <property type="match status" value="1"/>
</dbReference>
<keyword evidence="3 4" id="KW-0472">Membrane</keyword>
<dbReference type="PANTHER" id="PTHR23534:SF1">
    <property type="entry name" value="MAJOR FACILITATOR SUPERFAMILY PROTEIN"/>
    <property type="match status" value="1"/>
</dbReference>
<dbReference type="Proteomes" id="UP001165633">
    <property type="component" value="Unassembled WGS sequence"/>
</dbReference>
<keyword evidence="2 4" id="KW-1133">Transmembrane helix</keyword>
<feature type="transmembrane region" description="Helical" evidence="4">
    <location>
        <begin position="137"/>
        <end position="155"/>
    </location>
</feature>
<name>A0ABT3WB76_9PROT</name>
<feature type="transmembrane region" description="Helical" evidence="4">
    <location>
        <begin position="76"/>
        <end position="98"/>
    </location>
</feature>
<dbReference type="EMBL" id="JANIDV010000001">
    <property type="protein sequence ID" value="MCX5615604.1"/>
    <property type="molecule type" value="Genomic_DNA"/>
</dbReference>
<evidence type="ECO:0000256" key="4">
    <source>
        <dbReference type="SAM" id="Phobius"/>
    </source>
</evidence>
<evidence type="ECO:0000259" key="5">
    <source>
        <dbReference type="PROSITE" id="PS50850"/>
    </source>
</evidence>
<keyword evidence="7" id="KW-1185">Reference proteome</keyword>
<evidence type="ECO:0000313" key="6">
    <source>
        <dbReference type="EMBL" id="MCX5615604.1"/>
    </source>
</evidence>
<protein>
    <submittedName>
        <fullName evidence="6">MFS transporter</fullName>
    </submittedName>
</protein>
<dbReference type="InterPro" id="IPR020846">
    <property type="entry name" value="MFS_dom"/>
</dbReference>
<dbReference type="SUPFAM" id="SSF103473">
    <property type="entry name" value="MFS general substrate transporter"/>
    <property type="match status" value="1"/>
</dbReference>
<sequence>MSITPIHIFQQGHDVALVSGMMTAHLFAMFASSPFSGWLCNRVGISATIMAGLVLMLSVTGLNVLSSSAYVSCLSLFMLGLAWNILFVSGATLLVKAVPYPDYSPSAQGLGEFVTASCTAISCFIGGAALNDIGWKWINYGAVGMMILFVATRLWRNLEYFPGHFD</sequence>
<evidence type="ECO:0000256" key="2">
    <source>
        <dbReference type="ARBA" id="ARBA00022989"/>
    </source>
</evidence>
<accession>A0ABT3WB76</accession>
<dbReference type="RefSeq" id="WP_266126604.1">
    <property type="nucleotide sequence ID" value="NZ_JANIDV010000001.1"/>
</dbReference>
<dbReference type="PANTHER" id="PTHR23534">
    <property type="entry name" value="MFS PERMEASE"/>
    <property type="match status" value="1"/>
</dbReference>
<evidence type="ECO:0000313" key="7">
    <source>
        <dbReference type="Proteomes" id="UP001165633"/>
    </source>
</evidence>
<gene>
    <name evidence="6" type="ORF">NQF87_01215</name>
</gene>
<evidence type="ECO:0000256" key="3">
    <source>
        <dbReference type="ARBA" id="ARBA00023136"/>
    </source>
</evidence>
<keyword evidence="1 4" id="KW-0812">Transmembrane</keyword>
<dbReference type="Gene3D" id="1.20.1250.20">
    <property type="entry name" value="MFS general substrate transporter like domains"/>
    <property type="match status" value="1"/>
</dbReference>
<feature type="domain" description="Major facilitator superfamily (MFS) profile" evidence="5">
    <location>
        <begin position="1"/>
        <end position="166"/>
    </location>
</feature>
<feature type="transmembrane region" description="Helical" evidence="4">
    <location>
        <begin position="110"/>
        <end position="130"/>
    </location>
</feature>
<comment type="caution">
    <text evidence="6">The sequence shown here is derived from an EMBL/GenBank/DDBJ whole genome shotgun (WGS) entry which is preliminary data.</text>
</comment>
<feature type="transmembrane region" description="Helical" evidence="4">
    <location>
        <begin position="12"/>
        <end position="31"/>
    </location>
</feature>
<reference evidence="6" key="1">
    <citation type="submission" date="2022-07" db="EMBL/GenBank/DDBJ databases">
        <title>Bombella genomes.</title>
        <authorList>
            <person name="Harer L."/>
            <person name="Styblova S."/>
            <person name="Ehrmann M."/>
        </authorList>
    </citation>
    <scope>NUCLEOTIDE SEQUENCE</scope>
    <source>
        <strain evidence="6">TMW 2.2559</strain>
    </source>
</reference>
<organism evidence="6 7">
    <name type="scientific">Bombella dulcis</name>
    <dbReference type="NCBI Taxonomy" id="2967339"/>
    <lineage>
        <taxon>Bacteria</taxon>
        <taxon>Pseudomonadati</taxon>
        <taxon>Pseudomonadota</taxon>
        <taxon>Alphaproteobacteria</taxon>
        <taxon>Acetobacterales</taxon>
        <taxon>Acetobacteraceae</taxon>
        <taxon>Bombella</taxon>
    </lineage>
</organism>
<proteinExistence type="predicted"/>
<evidence type="ECO:0000256" key="1">
    <source>
        <dbReference type="ARBA" id="ARBA00022692"/>
    </source>
</evidence>
<dbReference type="InterPro" id="IPR036259">
    <property type="entry name" value="MFS_trans_sf"/>
</dbReference>
<feature type="transmembrane region" description="Helical" evidence="4">
    <location>
        <begin position="43"/>
        <end position="64"/>
    </location>
</feature>
<dbReference type="PROSITE" id="PS50850">
    <property type="entry name" value="MFS"/>
    <property type="match status" value="1"/>
</dbReference>